<accession>A0A0E0JJD2</accession>
<sequence length="174" mass="19997">MSRVSQCLLGLAVVSEQGHHRCHIGRGPLSTNLRYVFDCGKKAALLISWSSSNPGRRYHSCYNTRKEGRSFWRWSDSEPGACIKQLLLDLRDVVWVVRDEIEGLDVPLHGSKNKLFESKDKHINEIESLTTRDENGSECFRIPDVFSETESVGRNFFGNINGFRFFSRKQKRIC</sequence>
<dbReference type="HOGENOM" id="CLU_1542542_0_0_1"/>
<proteinExistence type="predicted"/>
<evidence type="ECO:0000313" key="1">
    <source>
        <dbReference type="EnsemblPlants" id="OPUNC01G17780.1"/>
    </source>
</evidence>
<dbReference type="STRING" id="4537.A0A0E0JJD2"/>
<dbReference type="Proteomes" id="UP000026962">
    <property type="component" value="Chromosome 1"/>
</dbReference>
<reference evidence="1" key="2">
    <citation type="submission" date="2018-05" db="EMBL/GenBank/DDBJ databases">
        <title>OpunRS2 (Oryza punctata Reference Sequence Version 2).</title>
        <authorList>
            <person name="Zhang J."/>
            <person name="Kudrna D."/>
            <person name="Lee S."/>
            <person name="Talag J."/>
            <person name="Welchert J."/>
            <person name="Wing R.A."/>
        </authorList>
    </citation>
    <scope>NUCLEOTIDE SEQUENCE [LARGE SCALE GENOMIC DNA]</scope>
</reference>
<dbReference type="PANTHER" id="PTHR33248">
    <property type="entry name" value="ZINC ION-BINDING PROTEIN"/>
    <property type="match status" value="1"/>
</dbReference>
<evidence type="ECO:0000313" key="2">
    <source>
        <dbReference type="Proteomes" id="UP000026962"/>
    </source>
</evidence>
<keyword evidence="2" id="KW-1185">Reference proteome</keyword>
<dbReference type="Gramene" id="OPUNC01G17780.1">
    <property type="protein sequence ID" value="OPUNC01G17780.1"/>
    <property type="gene ID" value="OPUNC01G17780"/>
</dbReference>
<name>A0A0E0JJD2_ORYPU</name>
<reference evidence="1" key="1">
    <citation type="submission" date="2015-04" db="UniProtKB">
        <authorList>
            <consortium name="EnsemblPlants"/>
        </authorList>
    </citation>
    <scope>IDENTIFICATION</scope>
</reference>
<dbReference type="EnsemblPlants" id="OPUNC01G17780.1">
    <property type="protein sequence ID" value="OPUNC01G17780.1"/>
    <property type="gene ID" value="OPUNC01G17780"/>
</dbReference>
<dbReference type="AlphaFoldDB" id="A0A0E0JJD2"/>
<organism evidence="1">
    <name type="scientific">Oryza punctata</name>
    <name type="common">Red rice</name>
    <dbReference type="NCBI Taxonomy" id="4537"/>
    <lineage>
        <taxon>Eukaryota</taxon>
        <taxon>Viridiplantae</taxon>
        <taxon>Streptophyta</taxon>
        <taxon>Embryophyta</taxon>
        <taxon>Tracheophyta</taxon>
        <taxon>Spermatophyta</taxon>
        <taxon>Magnoliopsida</taxon>
        <taxon>Liliopsida</taxon>
        <taxon>Poales</taxon>
        <taxon>Poaceae</taxon>
        <taxon>BOP clade</taxon>
        <taxon>Oryzoideae</taxon>
        <taxon>Oryzeae</taxon>
        <taxon>Oryzinae</taxon>
        <taxon>Oryza</taxon>
    </lineage>
</organism>
<protein>
    <recommendedName>
        <fullName evidence="3">Zinc finger GRF-type domain-containing protein</fullName>
    </recommendedName>
</protein>
<evidence type="ECO:0008006" key="3">
    <source>
        <dbReference type="Google" id="ProtNLM"/>
    </source>
</evidence>